<name>A0AAV0VUZ6_9HEMI</name>
<keyword evidence="4 5" id="KW-0238">DNA-binding</keyword>
<evidence type="ECO:0000256" key="5">
    <source>
        <dbReference type="PROSITE-ProRule" id="PRU00309"/>
    </source>
</evidence>
<dbReference type="EMBL" id="CARXXK010000001">
    <property type="protein sequence ID" value="CAI6345556.1"/>
    <property type="molecule type" value="Genomic_DNA"/>
</dbReference>
<feature type="domain" description="THAP-type" evidence="6">
    <location>
        <begin position="1"/>
        <end position="79"/>
    </location>
</feature>
<dbReference type="GO" id="GO:0008270">
    <property type="term" value="F:zinc ion binding"/>
    <property type="evidence" value="ECO:0007669"/>
    <property type="project" value="UniProtKB-KW"/>
</dbReference>
<comment type="caution">
    <text evidence="7">The sequence shown here is derived from an EMBL/GenBank/DDBJ whole genome shotgun (WGS) entry which is preliminary data.</text>
</comment>
<dbReference type="Pfam" id="PF05485">
    <property type="entry name" value="THAP"/>
    <property type="match status" value="1"/>
</dbReference>
<reference evidence="7 9" key="1">
    <citation type="submission" date="2023-01" db="EMBL/GenBank/DDBJ databases">
        <authorList>
            <person name="Whitehead M."/>
        </authorList>
    </citation>
    <scope>NUCLEOTIDE SEQUENCE [LARGE SCALE GENOMIC DNA]</scope>
</reference>
<evidence type="ECO:0000256" key="2">
    <source>
        <dbReference type="ARBA" id="ARBA00022771"/>
    </source>
</evidence>
<keyword evidence="9" id="KW-1185">Reference proteome</keyword>
<dbReference type="PROSITE" id="PS50950">
    <property type="entry name" value="ZF_THAP"/>
    <property type="match status" value="1"/>
</dbReference>
<evidence type="ECO:0000256" key="3">
    <source>
        <dbReference type="ARBA" id="ARBA00022833"/>
    </source>
</evidence>
<sequence length="224" mass="25604">MVKRCVICGIVDAIVGVSVHNLPTDVVRQRLWVQFIENQGFQVNRTSKLCSRHFIPHVDFAPGNLLRRHLTKTAVPSIVVGAQPVPDRELPVHAEIDNADARGCAEMVEVQMEDIEEEVIQMDQVLMNDDNAEMVEVEYVAVQMEDIDEEIDQMDQVMMNDDNVEFIEVRMDEVLMDVDEVVPGEMVDNNEGMQLEIEMLHQGVDEEVSEYFFILLISMFVKIL</sequence>
<dbReference type="SMART" id="SM00980">
    <property type="entry name" value="THAP"/>
    <property type="match status" value="1"/>
</dbReference>
<accession>A0AAV0VUZ6</accession>
<organism evidence="7 9">
    <name type="scientific">Macrosiphum euphorbiae</name>
    <name type="common">potato aphid</name>
    <dbReference type="NCBI Taxonomy" id="13131"/>
    <lineage>
        <taxon>Eukaryota</taxon>
        <taxon>Metazoa</taxon>
        <taxon>Ecdysozoa</taxon>
        <taxon>Arthropoda</taxon>
        <taxon>Hexapoda</taxon>
        <taxon>Insecta</taxon>
        <taxon>Pterygota</taxon>
        <taxon>Neoptera</taxon>
        <taxon>Paraneoptera</taxon>
        <taxon>Hemiptera</taxon>
        <taxon>Sternorrhyncha</taxon>
        <taxon>Aphidomorpha</taxon>
        <taxon>Aphidoidea</taxon>
        <taxon>Aphididae</taxon>
        <taxon>Macrosiphini</taxon>
        <taxon>Macrosiphum</taxon>
    </lineage>
</organism>
<dbReference type="PANTHER" id="PTHR46600:SF11">
    <property type="entry name" value="THAP DOMAIN-CONTAINING PROTEIN 10"/>
    <property type="match status" value="1"/>
</dbReference>
<proteinExistence type="predicted"/>
<dbReference type="PANTHER" id="PTHR46600">
    <property type="entry name" value="THAP DOMAIN-CONTAINING"/>
    <property type="match status" value="1"/>
</dbReference>
<dbReference type="SUPFAM" id="SSF57716">
    <property type="entry name" value="Glucocorticoid receptor-like (DNA-binding domain)"/>
    <property type="match status" value="1"/>
</dbReference>
<dbReference type="InterPro" id="IPR006612">
    <property type="entry name" value="THAP_Znf"/>
</dbReference>
<keyword evidence="2 5" id="KW-0863">Zinc-finger</keyword>
<keyword evidence="3" id="KW-0862">Zinc</keyword>
<evidence type="ECO:0000313" key="8">
    <source>
        <dbReference type="EMBL" id="CAI6370122.1"/>
    </source>
</evidence>
<evidence type="ECO:0000313" key="9">
    <source>
        <dbReference type="Proteomes" id="UP001160148"/>
    </source>
</evidence>
<evidence type="ECO:0000313" key="7">
    <source>
        <dbReference type="EMBL" id="CAI6345556.1"/>
    </source>
</evidence>
<evidence type="ECO:0000259" key="6">
    <source>
        <dbReference type="PROSITE" id="PS50950"/>
    </source>
</evidence>
<dbReference type="SMART" id="SM00692">
    <property type="entry name" value="DM3"/>
    <property type="match status" value="1"/>
</dbReference>
<dbReference type="GO" id="GO:0043565">
    <property type="term" value="F:sequence-specific DNA binding"/>
    <property type="evidence" value="ECO:0007669"/>
    <property type="project" value="InterPro"/>
</dbReference>
<protein>
    <recommendedName>
        <fullName evidence="6">THAP-type domain-containing protein</fullName>
    </recommendedName>
</protein>
<dbReference type="Gene3D" id="6.20.210.20">
    <property type="entry name" value="THAP domain"/>
    <property type="match status" value="1"/>
</dbReference>
<keyword evidence="1" id="KW-0479">Metal-binding</keyword>
<gene>
    <name evidence="8" type="ORF">MEUPH1_LOCUS24280</name>
    <name evidence="7" type="ORF">MEUPH1_LOCUS2556</name>
</gene>
<dbReference type="InterPro" id="IPR038441">
    <property type="entry name" value="THAP_Znf_sf"/>
</dbReference>
<dbReference type="EMBL" id="CARXXK010000228">
    <property type="protein sequence ID" value="CAI6370122.1"/>
    <property type="molecule type" value="Genomic_DNA"/>
</dbReference>
<dbReference type="AlphaFoldDB" id="A0AAV0VUZ6"/>
<dbReference type="Proteomes" id="UP001160148">
    <property type="component" value="Unassembled WGS sequence"/>
</dbReference>
<evidence type="ECO:0000256" key="4">
    <source>
        <dbReference type="ARBA" id="ARBA00023125"/>
    </source>
</evidence>
<evidence type="ECO:0000256" key="1">
    <source>
        <dbReference type="ARBA" id="ARBA00022723"/>
    </source>
</evidence>
<dbReference type="InterPro" id="IPR026516">
    <property type="entry name" value="THAP1/10"/>
</dbReference>